<dbReference type="EnsemblMetazoa" id="CPIJ007607-RA">
    <property type="protein sequence ID" value="CPIJ007607-PA"/>
    <property type="gene ID" value="CPIJ007607"/>
</dbReference>
<name>B0WJP5_CULQU</name>
<dbReference type="EMBL" id="DS231962">
    <property type="protein sequence ID" value="EDS29372.1"/>
    <property type="molecule type" value="Genomic_DNA"/>
</dbReference>
<gene>
    <name evidence="2" type="primary">6039294</name>
    <name evidence="1" type="ORF">CpipJ_CPIJ007607</name>
</gene>
<accession>B0WJP5</accession>
<proteinExistence type="predicted"/>
<keyword evidence="3" id="KW-1185">Reference proteome</keyword>
<dbReference type="KEGG" id="cqu:CpipJ_CPIJ007607"/>
<evidence type="ECO:0000313" key="1">
    <source>
        <dbReference type="EMBL" id="EDS29372.1"/>
    </source>
</evidence>
<evidence type="ECO:0000313" key="2">
    <source>
        <dbReference type="EnsemblMetazoa" id="CPIJ007607-PA"/>
    </source>
</evidence>
<sequence>MKLLARLVATSSWRQSSNAARHSNLNLLGLDLTDAFDLWSVLLSSVCNRVLSRTAFFLPFRNFPVTHALIRKATKESKSLQTVIKEDIEPAQCSYCENFYHIKAECSDVTRSYMQVFFSTRKAL</sequence>
<protein>
    <submittedName>
        <fullName evidence="1 2">Uncharacterized protein</fullName>
    </submittedName>
</protein>
<dbReference type="AlphaFoldDB" id="B0WJP5"/>
<dbReference type="Proteomes" id="UP000002320">
    <property type="component" value="Unassembled WGS sequence"/>
</dbReference>
<dbReference type="HOGENOM" id="CLU_2006120_0_0_1"/>
<reference evidence="2" key="2">
    <citation type="submission" date="2021-02" db="UniProtKB">
        <authorList>
            <consortium name="EnsemblMetazoa"/>
        </authorList>
    </citation>
    <scope>IDENTIFICATION</scope>
    <source>
        <strain evidence="2">JHB</strain>
    </source>
</reference>
<organism>
    <name type="scientific">Culex quinquefasciatus</name>
    <name type="common">Southern house mosquito</name>
    <name type="synonym">Culex pungens</name>
    <dbReference type="NCBI Taxonomy" id="7176"/>
    <lineage>
        <taxon>Eukaryota</taxon>
        <taxon>Metazoa</taxon>
        <taxon>Ecdysozoa</taxon>
        <taxon>Arthropoda</taxon>
        <taxon>Hexapoda</taxon>
        <taxon>Insecta</taxon>
        <taxon>Pterygota</taxon>
        <taxon>Neoptera</taxon>
        <taxon>Endopterygota</taxon>
        <taxon>Diptera</taxon>
        <taxon>Nematocera</taxon>
        <taxon>Culicoidea</taxon>
        <taxon>Culicidae</taxon>
        <taxon>Culicinae</taxon>
        <taxon>Culicini</taxon>
        <taxon>Culex</taxon>
        <taxon>Culex</taxon>
    </lineage>
</organism>
<evidence type="ECO:0000313" key="3">
    <source>
        <dbReference type="Proteomes" id="UP000002320"/>
    </source>
</evidence>
<dbReference type="InParanoid" id="B0WJP5"/>
<reference evidence="1" key="1">
    <citation type="submission" date="2007-03" db="EMBL/GenBank/DDBJ databases">
        <title>Annotation of Culex pipiens quinquefasciatus.</title>
        <authorList>
            <consortium name="The Broad Institute Genome Sequencing Platform"/>
            <person name="Atkinson P.W."/>
            <person name="Hemingway J."/>
            <person name="Christensen B.M."/>
            <person name="Higgs S."/>
            <person name="Kodira C."/>
            <person name="Hannick L."/>
            <person name="Megy K."/>
            <person name="O'Leary S."/>
            <person name="Pearson M."/>
            <person name="Haas B.J."/>
            <person name="Mauceli E."/>
            <person name="Wortman J.R."/>
            <person name="Lee N.H."/>
            <person name="Guigo R."/>
            <person name="Stanke M."/>
            <person name="Alvarado L."/>
            <person name="Amedeo P."/>
            <person name="Antoine C.H."/>
            <person name="Arensburger P."/>
            <person name="Bidwell S.L."/>
            <person name="Crawford M."/>
            <person name="Camaro F."/>
            <person name="Devon K."/>
            <person name="Engels R."/>
            <person name="Hammond M."/>
            <person name="Howarth C."/>
            <person name="Koehrsen M."/>
            <person name="Lawson D."/>
            <person name="Montgomery P."/>
            <person name="Nene V."/>
            <person name="Nusbaum C."/>
            <person name="Puiu D."/>
            <person name="Romero-Severson J."/>
            <person name="Severson D.W."/>
            <person name="Shumway M."/>
            <person name="Sisk P."/>
            <person name="Stolte C."/>
            <person name="Zeng Q."/>
            <person name="Eisenstadt E."/>
            <person name="Fraser-Liggett C."/>
            <person name="Strausberg R."/>
            <person name="Galagan J."/>
            <person name="Birren B."/>
            <person name="Collins F.H."/>
        </authorList>
    </citation>
    <scope>NUCLEOTIDE SEQUENCE [LARGE SCALE GENOMIC DNA]</scope>
    <source>
        <strain evidence="1">JHB</strain>
    </source>
</reference>
<dbReference type="VEuPathDB" id="VectorBase:CPIJ007607"/>